<reference evidence="2 3" key="1">
    <citation type="journal article" date="2018" name="Mol. Plant">
        <title>The genome of Artemisia annua provides insight into the evolution of Asteraceae family and artemisinin biosynthesis.</title>
        <authorList>
            <person name="Shen Q."/>
            <person name="Zhang L."/>
            <person name="Liao Z."/>
            <person name="Wang S."/>
            <person name="Yan T."/>
            <person name="Shi P."/>
            <person name="Liu M."/>
            <person name="Fu X."/>
            <person name="Pan Q."/>
            <person name="Wang Y."/>
            <person name="Lv Z."/>
            <person name="Lu X."/>
            <person name="Zhang F."/>
            <person name="Jiang W."/>
            <person name="Ma Y."/>
            <person name="Chen M."/>
            <person name="Hao X."/>
            <person name="Li L."/>
            <person name="Tang Y."/>
            <person name="Lv G."/>
            <person name="Zhou Y."/>
            <person name="Sun X."/>
            <person name="Brodelius P.E."/>
            <person name="Rose J.K.C."/>
            <person name="Tang K."/>
        </authorList>
    </citation>
    <scope>NUCLEOTIDE SEQUENCE [LARGE SCALE GENOMIC DNA]</scope>
    <source>
        <strain evidence="3">cv. Huhao1</strain>
        <tissue evidence="2">Leaf</tissue>
    </source>
</reference>
<accession>A0A2U1QGA4</accession>
<dbReference type="EMBL" id="PKPP01000148">
    <property type="protein sequence ID" value="PWA97018.1"/>
    <property type="molecule type" value="Genomic_DNA"/>
</dbReference>
<organism evidence="2 3">
    <name type="scientific">Artemisia annua</name>
    <name type="common">Sweet wormwood</name>
    <dbReference type="NCBI Taxonomy" id="35608"/>
    <lineage>
        <taxon>Eukaryota</taxon>
        <taxon>Viridiplantae</taxon>
        <taxon>Streptophyta</taxon>
        <taxon>Embryophyta</taxon>
        <taxon>Tracheophyta</taxon>
        <taxon>Spermatophyta</taxon>
        <taxon>Magnoliopsida</taxon>
        <taxon>eudicotyledons</taxon>
        <taxon>Gunneridae</taxon>
        <taxon>Pentapetalae</taxon>
        <taxon>asterids</taxon>
        <taxon>campanulids</taxon>
        <taxon>Asterales</taxon>
        <taxon>Asteraceae</taxon>
        <taxon>Asteroideae</taxon>
        <taxon>Anthemideae</taxon>
        <taxon>Artemisiinae</taxon>
        <taxon>Artemisia</taxon>
    </lineage>
</organism>
<dbReference type="AlphaFoldDB" id="A0A2U1QGA4"/>
<feature type="region of interest" description="Disordered" evidence="1">
    <location>
        <begin position="241"/>
        <end position="271"/>
    </location>
</feature>
<dbReference type="OrthoDB" id="911210at2759"/>
<gene>
    <name evidence="2" type="ORF">CTI12_AA033680</name>
</gene>
<evidence type="ECO:0000313" key="3">
    <source>
        <dbReference type="Proteomes" id="UP000245207"/>
    </source>
</evidence>
<protein>
    <submittedName>
        <fullName evidence="2">WRC-like protein</fullName>
    </submittedName>
</protein>
<name>A0A2U1QGA4_ARTAN</name>
<keyword evidence="3" id="KW-1185">Reference proteome</keyword>
<evidence type="ECO:0000256" key="1">
    <source>
        <dbReference type="SAM" id="MobiDB-lite"/>
    </source>
</evidence>
<sequence>MRIRKNARFSSFLHTNYTNLSNDEKCELQNNTNISCELNQNPWDIPSFDSFYQVDNEVNYNGNSWGNGSSIDYVNDLTSSMVSLKTFESVNNDINDAKNDCDGVLASKDTEKSEIREEIVLCGKIDEEGWQCGKVVKNGENVCEDHIIELKKHTVQAAKKEAQPVHGSLVGSGPRHSKKRVLANPYDQEYYYSGFGPNWGKKRGSGSSISNKYNEPAKIVWEENKIKEMSSADEDKVDLGKGEENMYEPEVSEVGPTKLKYDDDDDDYNDKKVKTGITVKKRKGKAIKVRKAMKARSFKSLI</sequence>
<evidence type="ECO:0000313" key="2">
    <source>
        <dbReference type="EMBL" id="PWA97018.1"/>
    </source>
</evidence>
<proteinExistence type="predicted"/>
<dbReference type="Proteomes" id="UP000245207">
    <property type="component" value="Unassembled WGS sequence"/>
</dbReference>
<dbReference type="STRING" id="35608.A0A2U1QGA4"/>
<dbReference type="PANTHER" id="PTHR34680:SF3">
    <property type="entry name" value="EXPRESSED PROTEIN"/>
    <property type="match status" value="1"/>
</dbReference>
<comment type="caution">
    <text evidence="2">The sequence shown here is derived from an EMBL/GenBank/DDBJ whole genome shotgun (WGS) entry which is preliminary data.</text>
</comment>
<dbReference type="PANTHER" id="PTHR34680">
    <property type="entry name" value="EXPRESSED PROTEIN"/>
    <property type="match status" value="1"/>
</dbReference>